<comment type="caution">
    <text evidence="1">The sequence shown here is derived from an EMBL/GenBank/DDBJ whole genome shotgun (WGS) entry which is preliminary data.</text>
</comment>
<organism evidence="1 2">
    <name type="scientific">Marasmius crinis-equi</name>
    <dbReference type="NCBI Taxonomy" id="585013"/>
    <lineage>
        <taxon>Eukaryota</taxon>
        <taxon>Fungi</taxon>
        <taxon>Dikarya</taxon>
        <taxon>Basidiomycota</taxon>
        <taxon>Agaricomycotina</taxon>
        <taxon>Agaricomycetes</taxon>
        <taxon>Agaricomycetidae</taxon>
        <taxon>Agaricales</taxon>
        <taxon>Marasmiineae</taxon>
        <taxon>Marasmiaceae</taxon>
        <taxon>Marasmius</taxon>
    </lineage>
</organism>
<name>A0ABR3EJK1_9AGAR</name>
<sequence>DFPSEERLQSALNMIIPKDSPGGAVLSNLYTTVLNGVAAEHGDEDVKSYIRSLIGLVIAVGRVKALRPGYLPGLTKILLHGLLQHLTGSKADDILSLLPRLGAVIEGVHSPNAELFLLHKSLEDYLTDTNRAGGAWYIDVKGHWIPKVVECCIQMVHSNVFSDTAKTSNILAFAHQLWTWAFFAQLDEDCPFPTEGALACMFLGILQQGFLQWVYCIYNHKQAGFTREEMEDYIFVFATGVGLKNILKKIKETPKVVNEVLYTLGGMSLCSDLQYIFLCFFLYTKRTSTLRKYSLPQFSNIASGSRDFWTILHAIESVTNSSDANLLDQLKPTDAYKHEGNDNSMVLQISGIPPRGILRKMWKELKHTKQLDLSHYQPPFSTNSSDNDSDDDW</sequence>
<accession>A0ABR3EJK1</accession>
<evidence type="ECO:0000313" key="2">
    <source>
        <dbReference type="Proteomes" id="UP001465976"/>
    </source>
</evidence>
<dbReference type="EMBL" id="JBAHYK010004003">
    <property type="protein sequence ID" value="KAL0563054.1"/>
    <property type="molecule type" value="Genomic_DNA"/>
</dbReference>
<proteinExistence type="predicted"/>
<protein>
    <submittedName>
        <fullName evidence="1">Uncharacterized protein</fullName>
    </submittedName>
</protein>
<keyword evidence="2" id="KW-1185">Reference proteome</keyword>
<evidence type="ECO:0000313" key="1">
    <source>
        <dbReference type="EMBL" id="KAL0563054.1"/>
    </source>
</evidence>
<dbReference type="Proteomes" id="UP001465976">
    <property type="component" value="Unassembled WGS sequence"/>
</dbReference>
<feature type="non-terminal residue" evidence="1">
    <location>
        <position position="1"/>
    </location>
</feature>
<gene>
    <name evidence="1" type="ORF">V5O48_019024</name>
</gene>
<reference evidence="1 2" key="1">
    <citation type="submission" date="2024-02" db="EMBL/GenBank/DDBJ databases">
        <title>A draft genome for the cacao thread blight pathogen Marasmius crinis-equi.</title>
        <authorList>
            <person name="Cohen S.P."/>
            <person name="Baruah I.K."/>
            <person name="Amoako-Attah I."/>
            <person name="Bukari Y."/>
            <person name="Meinhardt L.W."/>
            <person name="Bailey B.A."/>
        </authorList>
    </citation>
    <scope>NUCLEOTIDE SEQUENCE [LARGE SCALE GENOMIC DNA]</scope>
    <source>
        <strain evidence="1 2">GH-76</strain>
    </source>
</reference>